<proteinExistence type="predicted"/>
<evidence type="ECO:0000313" key="1">
    <source>
        <dbReference type="EMBL" id="MPY57435.1"/>
    </source>
</evidence>
<keyword evidence="2" id="KW-1185">Reference proteome</keyword>
<name>A0A5N8XFW0_9ACTN</name>
<protein>
    <submittedName>
        <fullName evidence="1">Uncharacterized protein</fullName>
    </submittedName>
</protein>
<dbReference type="RefSeq" id="WP_152771004.1">
    <property type="nucleotide sequence ID" value="NZ_VJZC01000044.1"/>
</dbReference>
<organism evidence="1 2">
    <name type="scientific">Streptomyces spongiae</name>
    <dbReference type="NCBI Taxonomy" id="565072"/>
    <lineage>
        <taxon>Bacteria</taxon>
        <taxon>Bacillati</taxon>
        <taxon>Actinomycetota</taxon>
        <taxon>Actinomycetes</taxon>
        <taxon>Kitasatosporales</taxon>
        <taxon>Streptomycetaceae</taxon>
        <taxon>Streptomyces</taxon>
    </lineage>
</organism>
<dbReference type="OrthoDB" id="4915395at2"/>
<accession>A0A5N8XFW0</accession>
<sequence length="481" mass="53597">MQNVSSQIQNALHQASPEAAIRDVKQVMARELQALDPKTEIKSTDYFNHTFVPDFVLNWGAGSERPTRDVYLRFNIDAPLIQRDLLSLHEESPAFISIATTGSPGGQTETIAAEYDNCLLSSAATLEGISSEDSRTPVSQMLKSSLLQGGKGYLVGESAIDVQRAVSHADSALTTLDAPEVSATVRAMNDHFSRGFSARIERVMQVLWVSQGGDATDFPGTLESRSVLSPDELIEILPFLLSLEDISNIEFWRNLGENISLRLLQDLENWPTSANLNLLVNANLDRIKTKGVALDQVDLNLFDDPDAPPYWDIQESQLHLRCSEIDLRFVDDRRKTAHRSDIGRTPQWSEIESRLDQYGIEGIEFASPGSKTRIKSNTMDGLRESTDMRALSDALGNLARVISVELRLPDSRDNVEIDFDRSAVDAVGAALSPHLLAHLGLDLLYQASQKTLEDLRAFMTVSHSLPWWKDKKMKRMWGYSD</sequence>
<dbReference type="EMBL" id="VJZC01000044">
    <property type="protein sequence ID" value="MPY57435.1"/>
    <property type="molecule type" value="Genomic_DNA"/>
</dbReference>
<dbReference type="AlphaFoldDB" id="A0A5N8XFW0"/>
<comment type="caution">
    <text evidence="1">The sequence shown here is derived from an EMBL/GenBank/DDBJ whole genome shotgun (WGS) entry which is preliminary data.</text>
</comment>
<gene>
    <name evidence="1" type="ORF">FNH08_09765</name>
</gene>
<evidence type="ECO:0000313" key="2">
    <source>
        <dbReference type="Proteomes" id="UP000400924"/>
    </source>
</evidence>
<dbReference type="Proteomes" id="UP000400924">
    <property type="component" value="Unassembled WGS sequence"/>
</dbReference>
<reference evidence="1 2" key="1">
    <citation type="submission" date="2019-07" db="EMBL/GenBank/DDBJ databases">
        <title>New species of Amycolatopsis and Streptomyces.</title>
        <authorList>
            <person name="Duangmal K."/>
            <person name="Teo W.F.A."/>
            <person name="Lipun K."/>
        </authorList>
    </citation>
    <scope>NUCLEOTIDE SEQUENCE [LARGE SCALE GENOMIC DNA]</scope>
    <source>
        <strain evidence="1 2">NBRC 106415</strain>
    </source>
</reference>